<sequence length="98" mass="10464">MSEVERDGDQFIVDAKLLAKAFGLSDAETRARMQGGQIASVCEAGEGEDAGRWRLTFRHQGRALRMIVDAEGKILSNGTAPIGHPNAARRATTKGNPG</sequence>
<proteinExistence type="predicted"/>
<evidence type="ECO:0000256" key="1">
    <source>
        <dbReference type="SAM" id="MobiDB-lite"/>
    </source>
</evidence>
<organism evidence="2 3">
    <name type="scientific">Albidovulum denitrificans</name>
    <dbReference type="NCBI Taxonomy" id="404881"/>
    <lineage>
        <taxon>Bacteria</taxon>
        <taxon>Pseudomonadati</taxon>
        <taxon>Pseudomonadota</taxon>
        <taxon>Alphaproteobacteria</taxon>
        <taxon>Rhodobacterales</taxon>
        <taxon>Paracoccaceae</taxon>
        <taxon>Albidovulum</taxon>
    </lineage>
</organism>
<comment type="caution">
    <text evidence="2">The sequence shown here is derived from an EMBL/GenBank/DDBJ whole genome shotgun (WGS) entry which is preliminary data.</text>
</comment>
<keyword evidence="3" id="KW-1185">Reference proteome</keyword>
<evidence type="ECO:0000313" key="2">
    <source>
        <dbReference type="EMBL" id="PQV58235.1"/>
    </source>
</evidence>
<protein>
    <submittedName>
        <fullName evidence="2">Uncharacterized protein</fullName>
    </submittedName>
</protein>
<dbReference type="Proteomes" id="UP000238338">
    <property type="component" value="Unassembled WGS sequence"/>
</dbReference>
<dbReference type="RefSeq" id="WP_211301639.1">
    <property type="nucleotide sequence ID" value="NZ_PVEP01000001.1"/>
</dbReference>
<feature type="region of interest" description="Disordered" evidence="1">
    <location>
        <begin position="77"/>
        <end position="98"/>
    </location>
</feature>
<dbReference type="Pfam" id="PF20132">
    <property type="entry name" value="DUF6522"/>
    <property type="match status" value="1"/>
</dbReference>
<reference evidence="2 3" key="1">
    <citation type="submission" date="2018-02" db="EMBL/GenBank/DDBJ databases">
        <title>Genomic Encyclopedia of Archaeal and Bacterial Type Strains, Phase II (KMG-II): from individual species to whole genera.</title>
        <authorList>
            <person name="Goeker M."/>
        </authorList>
    </citation>
    <scope>NUCLEOTIDE SEQUENCE [LARGE SCALE GENOMIC DNA]</scope>
    <source>
        <strain evidence="2 3">DSM 18921</strain>
    </source>
</reference>
<name>A0A2S8SBM5_9RHOB</name>
<dbReference type="AlphaFoldDB" id="A0A2S8SBM5"/>
<dbReference type="EMBL" id="PVEP01000001">
    <property type="protein sequence ID" value="PQV58235.1"/>
    <property type="molecule type" value="Genomic_DNA"/>
</dbReference>
<accession>A0A2S8SBM5</accession>
<dbReference type="InterPro" id="IPR045389">
    <property type="entry name" value="DUF6522"/>
</dbReference>
<evidence type="ECO:0000313" key="3">
    <source>
        <dbReference type="Proteomes" id="UP000238338"/>
    </source>
</evidence>
<gene>
    <name evidence="2" type="ORF">LX70_00042</name>
</gene>